<sequence>MNSHCVSLCYFAAPWQAKNLAGHPNPFWFEFAQCEYRLRAARPELLDGQAISEDRDGFHAERPEALERIGAGADAWRVPVNNEESFVDEHPPYELEQRNPGWTPVRHTAGGEMLRRTTNAAPQSAGVVPVTVTGASDTHSALNAGVNQVTSQVHGLQLDTAPVAVDLTRLAARDSASADGKLAIKAAGESDKPRYDDTEYARVEQTAIRNRPQRFNWVEDAECPYGALAKVQATSSSAPADQPTNSSSGSGGTGGADTFDADSIKAVKEVHALLKPMRTVIHKEDGPLEIDTSTACPEVSREAAEGLIERYAALVRHRRAAQARVAAVSRDLEESSNAKLVQIMQQGKCETEAAPST</sequence>
<evidence type="ECO:0000256" key="1">
    <source>
        <dbReference type="SAM" id="MobiDB-lite"/>
    </source>
</evidence>
<dbReference type="EMBL" id="CAJNIZ010021079">
    <property type="protein sequence ID" value="CAE7447999.1"/>
    <property type="molecule type" value="Genomic_DNA"/>
</dbReference>
<reference evidence="2" key="1">
    <citation type="submission" date="2021-02" db="EMBL/GenBank/DDBJ databases">
        <authorList>
            <person name="Dougan E. K."/>
            <person name="Rhodes N."/>
            <person name="Thang M."/>
            <person name="Chan C."/>
        </authorList>
    </citation>
    <scope>NUCLEOTIDE SEQUENCE</scope>
</reference>
<proteinExistence type="predicted"/>
<name>A0A812RRS9_SYMPI</name>
<accession>A0A812RRS9</accession>
<evidence type="ECO:0000313" key="2">
    <source>
        <dbReference type="EMBL" id="CAE7447999.1"/>
    </source>
</evidence>
<dbReference type="Proteomes" id="UP000649617">
    <property type="component" value="Unassembled WGS sequence"/>
</dbReference>
<evidence type="ECO:0000313" key="3">
    <source>
        <dbReference type="Proteomes" id="UP000649617"/>
    </source>
</evidence>
<gene>
    <name evidence="2" type="ORF">SPIL2461_LOCUS10943</name>
</gene>
<protein>
    <submittedName>
        <fullName evidence="2">Uncharacterized protein</fullName>
    </submittedName>
</protein>
<comment type="caution">
    <text evidence="2">The sequence shown here is derived from an EMBL/GenBank/DDBJ whole genome shotgun (WGS) entry which is preliminary data.</text>
</comment>
<feature type="region of interest" description="Disordered" evidence="1">
    <location>
        <begin position="234"/>
        <end position="257"/>
    </location>
</feature>
<organism evidence="2 3">
    <name type="scientific">Symbiodinium pilosum</name>
    <name type="common">Dinoflagellate</name>
    <dbReference type="NCBI Taxonomy" id="2952"/>
    <lineage>
        <taxon>Eukaryota</taxon>
        <taxon>Sar</taxon>
        <taxon>Alveolata</taxon>
        <taxon>Dinophyceae</taxon>
        <taxon>Suessiales</taxon>
        <taxon>Symbiodiniaceae</taxon>
        <taxon>Symbiodinium</taxon>
    </lineage>
</organism>
<feature type="compositionally biased region" description="Polar residues" evidence="1">
    <location>
        <begin position="234"/>
        <end position="245"/>
    </location>
</feature>
<keyword evidence="3" id="KW-1185">Reference proteome</keyword>
<dbReference type="AlphaFoldDB" id="A0A812RRS9"/>